<accession>A0AAJ8MSJ3</accession>
<protein>
    <submittedName>
        <fullName evidence="1">Uncharacterized protein</fullName>
    </submittedName>
</protein>
<reference evidence="1" key="2">
    <citation type="submission" date="2024-01" db="EMBL/GenBank/DDBJ databases">
        <title>Comparative genomics of Cryptococcus and Kwoniella reveals pathogenesis evolution and contrasting modes of karyotype evolution via chromosome fusion or intercentromeric recombination.</title>
        <authorList>
            <person name="Coelho M.A."/>
            <person name="David-Palma M."/>
            <person name="Shea T."/>
            <person name="Bowers K."/>
            <person name="McGinley-Smith S."/>
            <person name="Mohammad A.W."/>
            <person name="Gnirke A."/>
            <person name="Yurkov A.M."/>
            <person name="Nowrousian M."/>
            <person name="Sun S."/>
            <person name="Cuomo C.A."/>
            <person name="Heitman J."/>
        </authorList>
    </citation>
    <scope>NUCLEOTIDE SEQUENCE</scope>
    <source>
        <strain evidence="1">CBS 12478</strain>
    </source>
</reference>
<dbReference type="GeneID" id="43587053"/>
<dbReference type="Proteomes" id="UP000322225">
    <property type="component" value="Chromosome 1"/>
</dbReference>
<sequence length="325" mass="36149">MYLRRFIAVDLLPDSRHIRVIHHSTLFVFTADFIQSHSTPISHHIMTSQNTYSAGITRKINRPNHLVATFTSSPSTNSSGANIVEPDILAIPGRVLESEEARDLNALTFTFLSKLKKEWSDRQTSGTDVPFDRLESHARKIAQSLRTGDDGRRGWSNTEFTVIKPGPFKHLRDIISDFQNLGTGDESPLHGALIFGTKPQTLPPSQRSFLSYLSANTPSIEPGSKMVTGSKILVNVPSPSARSTRDPDNELQARIQQGSILLDTYRSQLFDKGKVDLTSAQGSLSMGQFEGWKVYNVSQEDLDEIGSIVGDIDFTPHFSHKEKED</sequence>
<evidence type="ECO:0000313" key="1">
    <source>
        <dbReference type="EMBL" id="WWD15980.1"/>
    </source>
</evidence>
<dbReference type="EMBL" id="CP144051">
    <property type="protein sequence ID" value="WWD15980.1"/>
    <property type="molecule type" value="Genomic_DNA"/>
</dbReference>
<keyword evidence="2" id="KW-1185">Reference proteome</keyword>
<dbReference type="AlphaFoldDB" id="A0AAJ8MSJ3"/>
<organism evidence="1 2">
    <name type="scientific">Kwoniella shandongensis</name>
    <dbReference type="NCBI Taxonomy" id="1734106"/>
    <lineage>
        <taxon>Eukaryota</taxon>
        <taxon>Fungi</taxon>
        <taxon>Dikarya</taxon>
        <taxon>Basidiomycota</taxon>
        <taxon>Agaricomycotina</taxon>
        <taxon>Tremellomycetes</taxon>
        <taxon>Tremellales</taxon>
        <taxon>Cryptococcaceae</taxon>
        <taxon>Kwoniella</taxon>
    </lineage>
</organism>
<gene>
    <name evidence="1" type="ORF">CI109_100404</name>
</gene>
<name>A0AAJ8MSJ3_9TREE</name>
<evidence type="ECO:0000313" key="2">
    <source>
        <dbReference type="Proteomes" id="UP000322225"/>
    </source>
</evidence>
<proteinExistence type="predicted"/>
<dbReference type="RefSeq" id="XP_031862741.2">
    <property type="nucleotide sequence ID" value="XM_032002934.2"/>
</dbReference>
<reference evidence="1" key="1">
    <citation type="submission" date="2017-08" db="EMBL/GenBank/DDBJ databases">
        <authorList>
            <person name="Cuomo C."/>
            <person name="Billmyre B."/>
            <person name="Heitman J."/>
        </authorList>
    </citation>
    <scope>NUCLEOTIDE SEQUENCE</scope>
    <source>
        <strain evidence="1">CBS 12478</strain>
    </source>
</reference>
<dbReference type="KEGG" id="ksn:43587053"/>